<dbReference type="PANTHER" id="PTHR23023">
    <property type="entry name" value="DIMETHYLANILINE MONOOXYGENASE"/>
    <property type="match status" value="1"/>
</dbReference>
<evidence type="ECO:0000313" key="7">
    <source>
        <dbReference type="Proteomes" id="UP000030689"/>
    </source>
</evidence>
<dbReference type="GO" id="GO:0019761">
    <property type="term" value="P:glucosinolate biosynthetic process"/>
    <property type="evidence" value="ECO:0007669"/>
    <property type="project" value="EnsemblPlants"/>
</dbReference>
<reference evidence="6 7" key="1">
    <citation type="journal article" date="2013" name="Front. Plant Sci.">
        <title>The Reference Genome of the Halophytic Plant Eutrema salsugineum.</title>
        <authorList>
            <person name="Yang R."/>
            <person name="Jarvis D.E."/>
            <person name="Chen H."/>
            <person name="Beilstein M.A."/>
            <person name="Grimwood J."/>
            <person name="Jenkins J."/>
            <person name="Shu S."/>
            <person name="Prochnik S."/>
            <person name="Xin M."/>
            <person name="Ma C."/>
            <person name="Schmutz J."/>
            <person name="Wing R.A."/>
            <person name="Mitchell-Olds T."/>
            <person name="Schumaker K.S."/>
            <person name="Wang X."/>
        </authorList>
    </citation>
    <scope>NUCLEOTIDE SEQUENCE [LARGE SCALE GENOMIC DNA]</scope>
</reference>
<dbReference type="EC" id="1.-.-.-" evidence="5"/>
<dbReference type="Gene3D" id="3.50.50.60">
    <property type="entry name" value="FAD/NAD(P)-binding domain"/>
    <property type="match status" value="3"/>
</dbReference>
<dbReference type="SUPFAM" id="SSF51905">
    <property type="entry name" value="FAD/NAD(P)-binding domain"/>
    <property type="match status" value="2"/>
</dbReference>
<keyword evidence="5" id="KW-0503">Monooxygenase</keyword>
<dbReference type="EMBL" id="KI517683">
    <property type="protein sequence ID" value="ESQ35612.1"/>
    <property type="molecule type" value="Genomic_DNA"/>
</dbReference>
<gene>
    <name evidence="6" type="ORF">EUTSA_v10009776mg</name>
</gene>
<dbReference type="InterPro" id="IPR050346">
    <property type="entry name" value="FMO-like"/>
</dbReference>
<dbReference type="Pfam" id="PF00743">
    <property type="entry name" value="FMO-like"/>
    <property type="match status" value="2"/>
</dbReference>
<proteinExistence type="inferred from homology"/>
<dbReference type="Proteomes" id="UP000030689">
    <property type="component" value="Unassembled WGS sequence"/>
</dbReference>
<dbReference type="AlphaFoldDB" id="V4L002"/>
<evidence type="ECO:0000256" key="2">
    <source>
        <dbReference type="ARBA" id="ARBA00022630"/>
    </source>
</evidence>
<dbReference type="InterPro" id="IPR020946">
    <property type="entry name" value="Flavin_mOase-like"/>
</dbReference>
<name>V4L002_EUTSA</name>
<dbReference type="STRING" id="72664.V4L002"/>
<dbReference type="GO" id="GO:0009753">
    <property type="term" value="P:response to jasmonic acid"/>
    <property type="evidence" value="ECO:0007669"/>
    <property type="project" value="EnsemblPlants"/>
</dbReference>
<comment type="cofactor">
    <cofactor evidence="5">
        <name>FAD</name>
        <dbReference type="ChEBI" id="CHEBI:57692"/>
    </cofactor>
</comment>
<protein>
    <recommendedName>
        <fullName evidence="5">Flavin-containing monooxygenase</fullName>
        <ecNumber evidence="5">1.-.-.-</ecNumber>
    </recommendedName>
</protein>
<accession>V4L002</accession>
<dbReference type="GO" id="GO:0050660">
    <property type="term" value="F:flavin adenine dinucleotide binding"/>
    <property type="evidence" value="ECO:0007669"/>
    <property type="project" value="InterPro"/>
</dbReference>
<dbReference type="eggNOG" id="KOG1399">
    <property type="taxonomic scope" value="Eukaryota"/>
</dbReference>
<dbReference type="GO" id="GO:0009751">
    <property type="term" value="P:response to salicylic acid"/>
    <property type="evidence" value="ECO:0007669"/>
    <property type="project" value="EnsemblPlants"/>
</dbReference>
<keyword evidence="3 5" id="KW-0274">FAD</keyword>
<evidence type="ECO:0000256" key="3">
    <source>
        <dbReference type="ARBA" id="ARBA00022827"/>
    </source>
</evidence>
<dbReference type="KEGG" id="eus:EUTSA_v10009776mg"/>
<dbReference type="PRINTS" id="PR00419">
    <property type="entry name" value="ADXRDTASE"/>
</dbReference>
<dbReference type="Gramene" id="ESQ35612">
    <property type="protein sequence ID" value="ESQ35612"/>
    <property type="gene ID" value="EUTSA_v10009776mg"/>
</dbReference>
<keyword evidence="2 5" id="KW-0285">Flavoprotein</keyword>
<comment type="similarity">
    <text evidence="1 5">Belongs to the FMO family.</text>
</comment>
<dbReference type="GO" id="GO:0004499">
    <property type="term" value="F:N,N-dimethylaniline monooxygenase activity"/>
    <property type="evidence" value="ECO:0007669"/>
    <property type="project" value="InterPro"/>
</dbReference>
<keyword evidence="7" id="KW-1185">Reference proteome</keyword>
<evidence type="ECO:0000256" key="5">
    <source>
        <dbReference type="RuleBase" id="RU361177"/>
    </source>
</evidence>
<evidence type="ECO:0000313" key="6">
    <source>
        <dbReference type="EMBL" id="ESQ35612.1"/>
    </source>
</evidence>
<dbReference type="OMA" id="WFGQSHT"/>
<dbReference type="InterPro" id="IPR036188">
    <property type="entry name" value="FAD/NAD-bd_sf"/>
</dbReference>
<keyword evidence="4 5" id="KW-0560">Oxidoreductase</keyword>
<evidence type="ECO:0000256" key="1">
    <source>
        <dbReference type="ARBA" id="ARBA00009183"/>
    </source>
</evidence>
<organism evidence="6 7">
    <name type="scientific">Eutrema salsugineum</name>
    <name type="common">Saltwater cress</name>
    <name type="synonym">Sisymbrium salsugineum</name>
    <dbReference type="NCBI Taxonomy" id="72664"/>
    <lineage>
        <taxon>Eukaryota</taxon>
        <taxon>Viridiplantae</taxon>
        <taxon>Streptophyta</taxon>
        <taxon>Embryophyta</taxon>
        <taxon>Tracheophyta</taxon>
        <taxon>Spermatophyta</taxon>
        <taxon>Magnoliopsida</taxon>
        <taxon>eudicotyledons</taxon>
        <taxon>Gunneridae</taxon>
        <taxon>Pentapetalae</taxon>
        <taxon>rosids</taxon>
        <taxon>malvids</taxon>
        <taxon>Brassicales</taxon>
        <taxon>Brassicaceae</taxon>
        <taxon>Eutremeae</taxon>
        <taxon>Eutrema</taxon>
    </lineage>
</organism>
<evidence type="ECO:0000256" key="4">
    <source>
        <dbReference type="ARBA" id="ARBA00023002"/>
    </source>
</evidence>
<dbReference type="GO" id="GO:0050661">
    <property type="term" value="F:NADP binding"/>
    <property type="evidence" value="ECO:0007669"/>
    <property type="project" value="InterPro"/>
</dbReference>
<sequence>MTQPWPSLITSRARHVAVIGLGAAGLVAARELRREGHTVIAFEREKQVGGLWVYTDRVEHDSLSLIPGRTISHSSVYQSLRTNLPRECMGYSDFPFVIRPGDGESRDPRRYPDHREVMMYLQDFAREFEIEEMIRFETEVFRVEPATESDRKWRIESRNSRGVSGEEIFDAVVVCNGHFTEPRIADIPGIDSWPGKQIHSHNYRIPDPFKDQVVIVIGTQSSGNDISKDIATLAKQVHISSKAVASDSYVERNNLRIHPTYHFPFLETGGYVTVEDNRVGPLYKHVFPPGLAPGLSFIGLPFKGIQGFLFEIQSKWVASVLSGRVKLPSEDKMMEDVMAFYAKLEAMGIPKRYTHFLSDPRGNPMLWKFEPQDEVVVSQSDYFNWIAEQCGCPSIERWRERQYSVAVKNLIFGGDGYRDRWDDDQLIEEVYREFAKLTVKSRSSC</sequence>